<reference evidence="6" key="2">
    <citation type="submission" date="2020-11" db="EMBL/GenBank/DDBJ databases">
        <title>Whole genome sequencing of Colletotrichum sp.</title>
        <authorList>
            <person name="Li H."/>
        </authorList>
    </citation>
    <scope>NUCLEOTIDE SEQUENCE</scope>
    <source>
        <strain evidence="6">CkLH20</strain>
    </source>
</reference>
<dbReference type="OrthoDB" id="421075at2759"/>
<feature type="region of interest" description="Disordered" evidence="5">
    <location>
        <begin position="1090"/>
        <end position="1113"/>
    </location>
</feature>
<dbReference type="Pfam" id="PF13174">
    <property type="entry name" value="TPR_6"/>
    <property type="match status" value="1"/>
</dbReference>
<evidence type="ECO:0000256" key="4">
    <source>
        <dbReference type="PROSITE-ProRule" id="PRU00339"/>
    </source>
</evidence>
<dbReference type="PANTHER" id="PTHR15704">
    <property type="entry name" value="SUPERKILLER 3 PROTEIN-RELATED"/>
    <property type="match status" value="1"/>
</dbReference>
<dbReference type="InterPro" id="IPR036770">
    <property type="entry name" value="Ankyrin_rpt-contain_sf"/>
</dbReference>
<feature type="compositionally biased region" description="Low complexity" evidence="5">
    <location>
        <begin position="719"/>
        <end position="733"/>
    </location>
</feature>
<name>A0A9P6HXU2_9PEZI</name>
<organism evidence="6 7">
    <name type="scientific">Colletotrichum karsti</name>
    <dbReference type="NCBI Taxonomy" id="1095194"/>
    <lineage>
        <taxon>Eukaryota</taxon>
        <taxon>Fungi</taxon>
        <taxon>Dikarya</taxon>
        <taxon>Ascomycota</taxon>
        <taxon>Pezizomycotina</taxon>
        <taxon>Sordariomycetes</taxon>
        <taxon>Hypocreomycetidae</taxon>
        <taxon>Glomerellales</taxon>
        <taxon>Glomerellaceae</taxon>
        <taxon>Colletotrichum</taxon>
        <taxon>Colletotrichum boninense species complex</taxon>
    </lineage>
</organism>
<sequence>MDPISISAFTMTLVGVAGKVVEGTAKFVEETRVIDSSIRDFHETIRNLYAALRNVARTLDQHPTQLPFEREHHQDIYRILKSCSGALERLRSALPELAQNPGPIARARASFAATLKTNVIRDLVSHITSYTQVLQLSLITLSLGSVWNQQKSQDQVHFEIRKLTDAIRSANLVSRTPTTTRRASTEWEDDDGTRVEDSLSVTKDIQAWRMSADEVAAAVTLHDAERDPSLLSFGSSFTNLSTVKEAGLKESTSDVDSDDWDPEPERKDGPSKDILRHQYEANQDIVGQLVKCGIFLRASLYQKRGIELREQLSQPGYDQEFAFSEQAAMKERLAEILLRCETEDETTEAKAILQKLLQEEVKQSDDQRDDERRSRLYHDLGSLYIKLGSLKQAKTFLSRALEGRKNQAPMPVDLVLETANLYIKALQLAEAYDEARGVKNWVDTDVLPLTDRPASPPAPDTRRPSAMGELSLVYAWCSQNGFDIDASGFHFDVCDFMTRTSPLHKAIQDENIETLKLMIGHVTSLENGGNVGKPTPLLLAAATRNREVVGLLLKHKARVDVRDSGGLSPLHKCQSESGGVNVAQLLLDHTPELLDLVDNSGKTALYMACEMGNKGMVRFLLTQGADPNICHSARTGPASSPMDTNICTPLIAAIQVVATRSSRKIAIIDMLLSHGANPHLTDANGRNAFQAANNSGLAGSEIKRLLQQHAQMPPRKSSDASSSTVFTRSSTSSVDQANRVPRHRLMSFLSKTESNNSSIDAVREKKMSSSKAALKAIGEAVRQQKWDDAIQKASEFLERDPKHYQANTFLAFALDKKNRVDEAEKAYKIAAAAKPKEPTAWQGLIKLYEKQDRKRLEAYQQAAVSLAEIYRDAEDMYRCQDVIDKFIDFARSQGDTSQYIEALSVILPGSPIYSALEGRVPHPAKTYETMAQIIETDEKKRINTLIGERRTRIGARLNEVTLEVKREVISQSKLEFVYQQLINWTNDDELRRRYEEKLLQWCYDRLLVAPYGPEKGQALQAVLKLALDMVIIKHPFGLAWEIAINWKDAKEIKEWDVNMLRDYCSFFPETDLYKVITGFLTSTISPFPKPTPAALEAEDTEEESEDDEGGGVSMVPLTEQDRILMMTDGITTSDSLFAHRLIGEYYQHLEEYESTVEQMRKSMELLNAERTKTGMSFQNTSDAFSLYLGTALVFYQSPRNHGEAKRLFEEVLTHDPSSTPALIGVGLIYEEEEDFDDAIDFFGRALKRDPSNLRVKTEAAWVQALKGDFETARMELEASLPLIEKLNPPAKELLAQTQYRLGSCVWNLDTSKAARKSRTGAYVYFLDSLKNNLNFAPAYTSLGVYYADYAKDKKRARRCFQKAVELSSSEVEAAKRLAQSFADEGDWDRVELVAQRVVDSGKVKPPPGSKRKGISWPFAALGVAELNKQDFHKSIVSFQSALRISPEDYHSWVGLGESYYSSGRYIAATKAILNAQKLEETASKEVLGDTWFTKYMLANVRRELAEFDDAIALYQDVIEDRPNEDGVAIALMQTLVDNALDSIEKGLFGKAVQLAKDTITFASKADAAVVETFNFWKSLADACSVFSAVQSKAVDFPADTIMSLIDGGDKQAYDLFSDVDNVGTGVISAKGLFSEDERLGVDLTRCIHATILCHKRAIHVSANDLHAQAVAFYNLGWAEHRAHICLPASIRKKSSVYLKTAMKCFKRAIELEAGNSEFWNSLGVVTSEISPAVSQHSFVRSLHLNERSPAAWTNLGTLALLQGDMQLANEAFNRAQSTDPDYAHAWLGQGFVALLFGKTKDARGLFTHAMEIAESSSALTRRQFSVSVFDHILTTTSANIASLIQPIFALGQLNNLKPQDLAYGHLSTMFLERTHDNVKSVEILEKICGILEADFEVTESPQSLAQFALAKADLARSYLASGSHEQAIECGEMALQLSSDESDNELTKEERKKARLSAHLTVGLAQYYSEDVNEALLCFESALEESDGNADAVCLLAQVLWAIGSESSREKARNSLFEVIEKHPDHVQSVLLLGVIAVLDNDEESIEAVVSELEGLRTSDKVAEVEQSQIGEVLGAIAKLGETSTDEDVLTQIQTDIMLYPHLPHGWSNLAGFGGEQYPAEMALTVAKKGVPPRGTLEADDLARAYAGTGVAADAQTAIFLSPWTADGWSSLREIVSGN</sequence>
<dbReference type="PANTHER" id="PTHR15704:SF7">
    <property type="entry name" value="SUPERKILLER COMPLEX PROTEIN 3"/>
    <property type="match status" value="1"/>
</dbReference>
<dbReference type="PROSITE" id="PS50297">
    <property type="entry name" value="ANK_REP_REGION"/>
    <property type="match status" value="2"/>
</dbReference>
<dbReference type="Pfam" id="PF13181">
    <property type="entry name" value="TPR_8"/>
    <property type="match status" value="1"/>
</dbReference>
<dbReference type="PROSITE" id="PS50293">
    <property type="entry name" value="TPR_REGION"/>
    <property type="match status" value="1"/>
</dbReference>
<keyword evidence="3" id="KW-0040">ANK repeat</keyword>
<dbReference type="RefSeq" id="XP_038742284.1">
    <property type="nucleotide sequence ID" value="XM_038892401.1"/>
</dbReference>
<keyword evidence="7" id="KW-1185">Reference proteome</keyword>
<dbReference type="Pfam" id="PF13432">
    <property type="entry name" value="TPR_16"/>
    <property type="match status" value="3"/>
</dbReference>
<feature type="region of interest" description="Disordered" evidence="5">
    <location>
        <begin position="174"/>
        <end position="194"/>
    </location>
</feature>
<feature type="repeat" description="ANK" evidence="3">
    <location>
        <begin position="532"/>
        <end position="564"/>
    </location>
</feature>
<evidence type="ECO:0000313" key="6">
    <source>
        <dbReference type="EMBL" id="KAF9872823.1"/>
    </source>
</evidence>
<keyword evidence="2 4" id="KW-0802">TPR repeat</keyword>
<dbReference type="Proteomes" id="UP000781932">
    <property type="component" value="Unassembled WGS sequence"/>
</dbReference>
<dbReference type="PROSITE" id="PS50005">
    <property type="entry name" value="TPR"/>
    <property type="match status" value="4"/>
</dbReference>
<dbReference type="SMART" id="SM00248">
    <property type="entry name" value="ANK"/>
    <property type="match status" value="5"/>
</dbReference>
<feature type="repeat" description="TPR" evidence="4">
    <location>
        <begin position="1749"/>
        <end position="1782"/>
    </location>
</feature>
<feature type="repeat" description="TPR" evidence="4">
    <location>
        <begin position="1219"/>
        <end position="1252"/>
    </location>
</feature>
<feature type="repeat" description="TPR" evidence="4">
    <location>
        <begin position="1415"/>
        <end position="1448"/>
    </location>
</feature>
<evidence type="ECO:0000256" key="5">
    <source>
        <dbReference type="SAM" id="MobiDB-lite"/>
    </source>
</evidence>
<dbReference type="InterPro" id="IPR002110">
    <property type="entry name" value="Ankyrin_rpt"/>
</dbReference>
<dbReference type="PROSITE" id="PS50088">
    <property type="entry name" value="ANK_REPEAT"/>
    <property type="match status" value="2"/>
</dbReference>
<dbReference type="InterPro" id="IPR019734">
    <property type="entry name" value="TPR_rpt"/>
</dbReference>
<feature type="compositionally biased region" description="Acidic residues" evidence="5">
    <location>
        <begin position="1096"/>
        <end position="1109"/>
    </location>
</feature>
<feature type="compositionally biased region" description="Acidic residues" evidence="5">
    <location>
        <begin position="253"/>
        <end position="262"/>
    </location>
</feature>
<gene>
    <name evidence="6" type="ORF">CkaCkLH20_09686</name>
</gene>
<dbReference type="Gene3D" id="1.25.40.20">
    <property type="entry name" value="Ankyrin repeat-containing domain"/>
    <property type="match status" value="1"/>
</dbReference>
<feature type="repeat" description="TPR" evidence="4">
    <location>
        <begin position="374"/>
        <end position="407"/>
    </location>
</feature>
<dbReference type="Pfam" id="PF18833">
    <property type="entry name" value="TPR_22"/>
    <property type="match status" value="1"/>
</dbReference>
<evidence type="ECO:0000256" key="3">
    <source>
        <dbReference type="PROSITE-ProRule" id="PRU00023"/>
    </source>
</evidence>
<feature type="repeat" description="ANK" evidence="3">
    <location>
        <begin position="600"/>
        <end position="632"/>
    </location>
</feature>
<dbReference type="GO" id="GO:0006401">
    <property type="term" value="P:RNA catabolic process"/>
    <property type="evidence" value="ECO:0007669"/>
    <property type="project" value="InterPro"/>
</dbReference>
<feature type="region of interest" description="Disordered" evidence="5">
    <location>
        <begin position="248"/>
        <end position="271"/>
    </location>
</feature>
<reference evidence="6" key="1">
    <citation type="submission" date="2020-03" db="EMBL/GenBank/DDBJ databases">
        <authorList>
            <person name="He L."/>
        </authorList>
    </citation>
    <scope>NUCLEOTIDE SEQUENCE</scope>
    <source>
        <strain evidence="6">CkLH20</strain>
    </source>
</reference>
<dbReference type="GeneID" id="62165475"/>
<dbReference type="InterPro" id="IPR039226">
    <property type="entry name" value="Ski3/TTC37"/>
</dbReference>
<evidence type="ECO:0000256" key="1">
    <source>
        <dbReference type="ARBA" id="ARBA00022737"/>
    </source>
</evidence>
<dbReference type="Gene3D" id="1.25.40.10">
    <property type="entry name" value="Tetratricopeptide repeat domain"/>
    <property type="match status" value="7"/>
</dbReference>
<dbReference type="GO" id="GO:0055087">
    <property type="term" value="C:Ski complex"/>
    <property type="evidence" value="ECO:0007669"/>
    <property type="project" value="InterPro"/>
</dbReference>
<dbReference type="EMBL" id="JAATWM020000035">
    <property type="protein sequence ID" value="KAF9872823.1"/>
    <property type="molecule type" value="Genomic_DNA"/>
</dbReference>
<dbReference type="InterPro" id="IPR011990">
    <property type="entry name" value="TPR-like_helical_dom_sf"/>
</dbReference>
<feature type="region of interest" description="Disordered" evidence="5">
    <location>
        <begin position="708"/>
        <end position="741"/>
    </location>
</feature>
<dbReference type="Pfam" id="PF12796">
    <property type="entry name" value="Ank_2"/>
    <property type="match status" value="1"/>
</dbReference>
<dbReference type="SMART" id="SM00028">
    <property type="entry name" value="TPR"/>
    <property type="match status" value="13"/>
</dbReference>
<dbReference type="InterPro" id="IPR040962">
    <property type="entry name" value="TPR_22"/>
</dbReference>
<accession>A0A9P6HXU2</accession>
<evidence type="ECO:0000256" key="2">
    <source>
        <dbReference type="ARBA" id="ARBA00022803"/>
    </source>
</evidence>
<comment type="caution">
    <text evidence="6">The sequence shown here is derived from an EMBL/GenBank/DDBJ whole genome shotgun (WGS) entry which is preliminary data.</text>
</comment>
<protein>
    <submittedName>
        <fullName evidence="6">Antiviral protein</fullName>
    </submittedName>
</protein>
<dbReference type="SUPFAM" id="SSF48452">
    <property type="entry name" value="TPR-like"/>
    <property type="match status" value="3"/>
</dbReference>
<dbReference type="SUPFAM" id="SSF48403">
    <property type="entry name" value="Ankyrin repeat"/>
    <property type="match status" value="1"/>
</dbReference>
<proteinExistence type="predicted"/>
<evidence type="ECO:0000313" key="7">
    <source>
        <dbReference type="Proteomes" id="UP000781932"/>
    </source>
</evidence>
<keyword evidence="1" id="KW-0677">Repeat</keyword>